<dbReference type="InterPro" id="IPR001162">
    <property type="entry name" value="UvrC_RNase_H_dom"/>
</dbReference>
<name>A0A1I7BW78_9FLAO</name>
<evidence type="ECO:0000256" key="3">
    <source>
        <dbReference type="ARBA" id="ARBA00022769"/>
    </source>
</evidence>
<evidence type="ECO:0000259" key="8">
    <source>
        <dbReference type="PROSITE" id="PS50151"/>
    </source>
</evidence>
<evidence type="ECO:0000259" key="9">
    <source>
        <dbReference type="PROSITE" id="PS50164"/>
    </source>
</evidence>
<dbReference type="Gene3D" id="3.40.1440.10">
    <property type="entry name" value="GIY-YIG endonuclease"/>
    <property type="match status" value="1"/>
</dbReference>
<dbReference type="HAMAP" id="MF_00203">
    <property type="entry name" value="UvrC"/>
    <property type="match status" value="1"/>
</dbReference>
<dbReference type="InterPro" id="IPR050066">
    <property type="entry name" value="UvrABC_protein_C"/>
</dbReference>
<keyword evidence="4 7" id="KW-0267">Excision nuclease</keyword>
<accession>A0A1I7BW78</accession>
<dbReference type="InterPro" id="IPR047296">
    <property type="entry name" value="GIY-YIG_UvrC_Cho"/>
</dbReference>
<evidence type="ECO:0000256" key="1">
    <source>
        <dbReference type="ARBA" id="ARBA00022490"/>
    </source>
</evidence>
<dbReference type="Gene3D" id="3.30.420.340">
    <property type="entry name" value="UvrC, RNAse H endonuclease domain"/>
    <property type="match status" value="1"/>
</dbReference>
<dbReference type="Pfam" id="PF08459">
    <property type="entry name" value="UvrC_RNaseH_dom"/>
    <property type="match status" value="1"/>
</dbReference>
<dbReference type="PANTHER" id="PTHR30562">
    <property type="entry name" value="UVRC/OXIDOREDUCTASE"/>
    <property type="match status" value="1"/>
</dbReference>
<dbReference type="InterPro" id="IPR038476">
    <property type="entry name" value="UvrC_RNase_H_dom_sf"/>
</dbReference>
<dbReference type="STRING" id="477690.SAMN05216474_3133"/>
<evidence type="ECO:0000256" key="7">
    <source>
        <dbReference type="HAMAP-Rule" id="MF_00203"/>
    </source>
</evidence>
<comment type="similarity">
    <text evidence="7">Belongs to the UvrC family.</text>
</comment>
<dbReference type="GO" id="GO:0006289">
    <property type="term" value="P:nucleotide-excision repair"/>
    <property type="evidence" value="ECO:0007669"/>
    <property type="project" value="UniProtKB-UniRule"/>
</dbReference>
<organism evidence="11 12">
    <name type="scientific">Lishizhenia tianjinensis</name>
    <dbReference type="NCBI Taxonomy" id="477690"/>
    <lineage>
        <taxon>Bacteria</taxon>
        <taxon>Pseudomonadati</taxon>
        <taxon>Bacteroidota</taxon>
        <taxon>Flavobacteriia</taxon>
        <taxon>Flavobacteriales</taxon>
        <taxon>Crocinitomicaceae</taxon>
        <taxon>Lishizhenia</taxon>
    </lineage>
</organism>
<evidence type="ECO:0000313" key="11">
    <source>
        <dbReference type="EMBL" id="SFT91425.1"/>
    </source>
</evidence>
<reference evidence="11 12" key="1">
    <citation type="submission" date="2016-10" db="EMBL/GenBank/DDBJ databases">
        <authorList>
            <person name="de Groot N.N."/>
        </authorList>
    </citation>
    <scope>NUCLEOTIDE SEQUENCE [LARGE SCALE GENOMIC DNA]</scope>
    <source>
        <strain evidence="11 12">CGMCC 1.7005</strain>
    </source>
</reference>
<dbReference type="GO" id="GO:0005737">
    <property type="term" value="C:cytoplasm"/>
    <property type="evidence" value="ECO:0007669"/>
    <property type="project" value="UniProtKB-SubCell"/>
</dbReference>
<dbReference type="PANTHER" id="PTHR30562:SF1">
    <property type="entry name" value="UVRABC SYSTEM PROTEIN C"/>
    <property type="match status" value="1"/>
</dbReference>
<evidence type="ECO:0000256" key="6">
    <source>
        <dbReference type="ARBA" id="ARBA00023236"/>
    </source>
</evidence>
<dbReference type="Proteomes" id="UP000236454">
    <property type="component" value="Unassembled WGS sequence"/>
</dbReference>
<keyword evidence="2 7" id="KW-0227">DNA damage</keyword>
<evidence type="ECO:0000256" key="4">
    <source>
        <dbReference type="ARBA" id="ARBA00022881"/>
    </source>
</evidence>
<protein>
    <recommendedName>
        <fullName evidence="7">UvrABC system protein C</fullName>
        <shortName evidence="7">Protein UvrC</shortName>
    </recommendedName>
    <alternativeName>
        <fullName evidence="7">Excinuclease ABC subunit C</fullName>
    </alternativeName>
</protein>
<dbReference type="SUPFAM" id="SSF46600">
    <property type="entry name" value="C-terminal UvrC-binding domain of UvrB"/>
    <property type="match status" value="1"/>
</dbReference>
<dbReference type="InterPro" id="IPR001943">
    <property type="entry name" value="UVR_dom"/>
</dbReference>
<dbReference type="Pfam" id="PF01541">
    <property type="entry name" value="GIY-YIG"/>
    <property type="match status" value="1"/>
</dbReference>
<evidence type="ECO:0000256" key="5">
    <source>
        <dbReference type="ARBA" id="ARBA00023204"/>
    </source>
</evidence>
<dbReference type="InterPro" id="IPR000305">
    <property type="entry name" value="GIY-YIG_endonuc"/>
</dbReference>
<dbReference type="InterPro" id="IPR035901">
    <property type="entry name" value="GIY-YIG_endonuc_sf"/>
</dbReference>
<feature type="domain" description="UvrC family homology region profile" evidence="10">
    <location>
        <begin position="262"/>
        <end position="479"/>
    </location>
</feature>
<comment type="subunit">
    <text evidence="7">Interacts with UvrB in an incision complex.</text>
</comment>
<keyword evidence="12" id="KW-1185">Reference proteome</keyword>
<dbReference type="SMART" id="SM00465">
    <property type="entry name" value="GIYc"/>
    <property type="match status" value="1"/>
</dbReference>
<keyword evidence="5 7" id="KW-0234">DNA repair</keyword>
<keyword evidence="3 7" id="KW-0228">DNA excision</keyword>
<evidence type="ECO:0000259" key="10">
    <source>
        <dbReference type="PROSITE" id="PS50165"/>
    </source>
</evidence>
<dbReference type="PROSITE" id="PS50151">
    <property type="entry name" value="UVR"/>
    <property type="match status" value="1"/>
</dbReference>
<feature type="domain" description="GIY-YIG" evidence="9">
    <location>
        <begin position="17"/>
        <end position="95"/>
    </location>
</feature>
<dbReference type="Gene3D" id="1.10.150.20">
    <property type="entry name" value="5' to 3' exonuclease, C-terminal subdomain"/>
    <property type="match status" value="1"/>
</dbReference>
<dbReference type="EMBL" id="FPAS01000008">
    <property type="protein sequence ID" value="SFT91425.1"/>
    <property type="molecule type" value="Genomic_DNA"/>
</dbReference>
<keyword evidence="6 7" id="KW-0742">SOS response</keyword>
<dbReference type="RefSeq" id="WP_170853784.1">
    <property type="nucleotide sequence ID" value="NZ_FPAS01000008.1"/>
</dbReference>
<dbReference type="NCBIfam" id="TIGR00194">
    <property type="entry name" value="uvrC"/>
    <property type="match status" value="1"/>
</dbReference>
<feature type="domain" description="UVR" evidence="8">
    <location>
        <begin position="209"/>
        <end position="244"/>
    </location>
</feature>
<dbReference type="GO" id="GO:0009432">
    <property type="term" value="P:SOS response"/>
    <property type="evidence" value="ECO:0007669"/>
    <property type="project" value="UniProtKB-UniRule"/>
</dbReference>
<sequence length="598" mass="69550">MENYKEDIKFKLKTLPEKPGIYQYFNDKGKIIYVGKAKNLKRRVTSYFTKNHDTAKTRILVRNIRDIKYIVVDTELDALLLENNLIKKYQPKYNIQLKDDKTYPWICIKNEPFPRVFSTRRIVKDGSQYFGPYPSVKVMNTLLELIRELYPIRTCNLDLHQNKIEEKKYKVCLEYHIGNCLGPCVGKDSKKNYDEYIKQIKHIVKGNISSLIKDLKEKMAAAAEQYAFEEAQNYKLKIESLEKYKAKSTVVSPVIDKVDVITMLQDEKSAFVNYLMIANGAIINGFTVEVKKNMAETKEEILAYVLLEMRERFKSISKEVLVEEDLNLEFDEFKFFTPQRGDKKYLIDLSLKNARFFQMDKYKQEKIKNPEKHANRILETIQKDFRLQELPVHMECFDNSNIQGTNPVSACVVFKNAKPSKKDYRHFNIKTVVGPDDYASMTEAVYRRYKRLLDEEEPLPQLIVIDGGKGQLGAALEALEQLGLRGKIAIVGIAKRLEEIFFPGDSLPLYLDKKSESLKVIQHMRNEAHRFGITHHRNRRSKAALVSEITQINGIGPKTQEDLMKAFKTISNIKKAKKEEIESIVGFSKAKLIWEYFH</sequence>
<evidence type="ECO:0000256" key="2">
    <source>
        <dbReference type="ARBA" id="ARBA00022763"/>
    </source>
</evidence>
<comment type="subcellular location">
    <subcellularLocation>
        <location evidence="7">Cytoplasm</location>
    </subcellularLocation>
</comment>
<dbReference type="InterPro" id="IPR010994">
    <property type="entry name" value="RuvA_2-like"/>
</dbReference>
<dbReference type="CDD" id="cd10434">
    <property type="entry name" value="GIY-YIG_UvrC_Cho"/>
    <property type="match status" value="1"/>
</dbReference>
<keyword evidence="1 7" id="KW-0963">Cytoplasm</keyword>
<dbReference type="GO" id="GO:0009380">
    <property type="term" value="C:excinuclease repair complex"/>
    <property type="evidence" value="ECO:0007669"/>
    <property type="project" value="InterPro"/>
</dbReference>
<proteinExistence type="inferred from homology"/>
<dbReference type="AlphaFoldDB" id="A0A1I7BW78"/>
<gene>
    <name evidence="7" type="primary">uvrC</name>
    <name evidence="11" type="ORF">SAMN05216474_3133</name>
</gene>
<dbReference type="PROSITE" id="PS50164">
    <property type="entry name" value="GIY_YIG"/>
    <property type="match status" value="1"/>
</dbReference>
<dbReference type="PROSITE" id="PS50165">
    <property type="entry name" value="UVRC"/>
    <property type="match status" value="1"/>
</dbReference>
<dbReference type="InterPro" id="IPR036876">
    <property type="entry name" value="UVR_dom_sf"/>
</dbReference>
<dbReference type="Pfam" id="PF22920">
    <property type="entry name" value="UvrC_RNaseH"/>
    <property type="match status" value="1"/>
</dbReference>
<dbReference type="SUPFAM" id="SSF47781">
    <property type="entry name" value="RuvA domain 2-like"/>
    <property type="match status" value="1"/>
</dbReference>
<dbReference type="FunFam" id="3.40.1440.10:FF:000001">
    <property type="entry name" value="UvrABC system protein C"/>
    <property type="match status" value="1"/>
</dbReference>
<dbReference type="GO" id="GO:0003677">
    <property type="term" value="F:DNA binding"/>
    <property type="evidence" value="ECO:0007669"/>
    <property type="project" value="UniProtKB-UniRule"/>
</dbReference>
<dbReference type="SUPFAM" id="SSF82771">
    <property type="entry name" value="GIY-YIG endonuclease"/>
    <property type="match status" value="1"/>
</dbReference>
<comment type="function">
    <text evidence="7">The UvrABC repair system catalyzes the recognition and processing of DNA lesions. UvrC both incises the 5' and 3' sides of the lesion. The N-terminal half is responsible for the 3' incision and the C-terminal half is responsible for the 5' incision.</text>
</comment>
<dbReference type="GO" id="GO:0009381">
    <property type="term" value="F:excinuclease ABC activity"/>
    <property type="evidence" value="ECO:0007669"/>
    <property type="project" value="UniProtKB-UniRule"/>
</dbReference>
<dbReference type="InterPro" id="IPR004791">
    <property type="entry name" value="UvrC"/>
</dbReference>
<dbReference type="Pfam" id="PF14520">
    <property type="entry name" value="HHH_5"/>
    <property type="match status" value="1"/>
</dbReference>
<evidence type="ECO:0000313" key="12">
    <source>
        <dbReference type="Proteomes" id="UP000236454"/>
    </source>
</evidence>